<keyword evidence="4" id="KW-1003">Cell membrane</keyword>
<dbReference type="RefSeq" id="WP_070069115.1">
    <property type="nucleotide sequence ID" value="NZ_MKKK01000009.1"/>
</dbReference>
<accession>A0A1E7RDN6</accession>
<dbReference type="GO" id="GO:0046677">
    <property type="term" value="P:response to antibiotic"/>
    <property type="evidence" value="ECO:0007669"/>
    <property type="project" value="UniProtKB-ARBA"/>
</dbReference>
<keyword evidence="7 10" id="KW-1133">Transmembrane helix</keyword>
<reference evidence="13 14" key="1">
    <citation type="submission" date="2016-09" db="EMBL/GenBank/DDBJ databases">
        <authorList>
            <person name="Capua I."/>
            <person name="De Benedictis P."/>
            <person name="Joannis T."/>
            <person name="Lombin L.H."/>
            <person name="Cattoli G."/>
        </authorList>
    </citation>
    <scope>NUCLEOTIDE SEQUENCE [LARGE SCALE GENOMIC DNA]</scope>
    <source>
        <strain evidence="13 14">ANC 4671</strain>
    </source>
</reference>
<comment type="subcellular location">
    <subcellularLocation>
        <location evidence="1">Cell inner membrane</location>
        <topology evidence="1">Single-pass membrane protein</topology>
        <orientation evidence="1">Periplasmic side</orientation>
    </subcellularLocation>
</comment>
<sequence>MSDAQQQSPDVQSTSGESLTLQQKRKKTFKIFAIILIIIALIYAGWLWWSSNDVDTDNAYVGADSAAITSMVNAQVRQVFVRDTQQIHQGDILVQLDDRDAKIALAQAEAQLAKAQRQFKQSKANSNALDSQVFVSADAIASAKAEVNKAQADYNKALDDLNRRQQLVNIGGVSKEDLTSAQAAANTAKAALDVAKANLAQTQSSRKAAQSNFDASNALIQGSTENDTPDVLVAKASVEQAKLDLERTIIRAPIDGIVAQRNVQVGQRLAAGNVIMKIVPIQQLYVDANFKESQLANVRVGQSVKLTSDYYGSDVVYHGKVVGFSGGTGAAFALIPAQNATGNWIKVVQRLPVRIQLDPKELSEHPLRVGLSMTATIDLASR</sequence>
<dbReference type="PANTHER" id="PTHR30386">
    <property type="entry name" value="MEMBRANE FUSION SUBUNIT OF EMRAB-TOLC MULTIDRUG EFFLUX PUMP"/>
    <property type="match status" value="1"/>
</dbReference>
<comment type="caution">
    <text evidence="13">The sequence shown here is derived from an EMBL/GenBank/DDBJ whole genome shotgun (WGS) entry which is preliminary data.</text>
</comment>
<dbReference type="PANTHER" id="PTHR30386:SF19">
    <property type="entry name" value="MULTIDRUG EXPORT PROTEIN EMRA-RELATED"/>
    <property type="match status" value="1"/>
</dbReference>
<evidence type="ECO:0000259" key="12">
    <source>
        <dbReference type="Pfam" id="PF25963"/>
    </source>
</evidence>
<dbReference type="InterPro" id="IPR058634">
    <property type="entry name" value="AaeA-lik-b-barrel"/>
</dbReference>
<dbReference type="Pfam" id="PF25963">
    <property type="entry name" value="Beta-barrel_AAEA"/>
    <property type="match status" value="1"/>
</dbReference>
<keyword evidence="5" id="KW-0997">Cell inner membrane</keyword>
<keyword evidence="3" id="KW-0813">Transport</keyword>
<dbReference type="AlphaFoldDB" id="A0A1E7RDN6"/>
<evidence type="ECO:0000256" key="2">
    <source>
        <dbReference type="ARBA" id="ARBA00009477"/>
    </source>
</evidence>
<feature type="transmembrane region" description="Helical" evidence="10">
    <location>
        <begin position="31"/>
        <end position="49"/>
    </location>
</feature>
<dbReference type="InterPro" id="IPR050739">
    <property type="entry name" value="MFP"/>
</dbReference>
<evidence type="ECO:0000256" key="1">
    <source>
        <dbReference type="ARBA" id="ARBA00004383"/>
    </source>
</evidence>
<dbReference type="Proteomes" id="UP000185895">
    <property type="component" value="Unassembled WGS sequence"/>
</dbReference>
<evidence type="ECO:0000313" key="13">
    <source>
        <dbReference type="EMBL" id="OEY97403.1"/>
    </source>
</evidence>
<evidence type="ECO:0000259" key="11">
    <source>
        <dbReference type="Pfam" id="PF25885"/>
    </source>
</evidence>
<evidence type="ECO:0000256" key="8">
    <source>
        <dbReference type="ARBA" id="ARBA00023136"/>
    </source>
</evidence>
<dbReference type="GO" id="GO:0005886">
    <property type="term" value="C:plasma membrane"/>
    <property type="evidence" value="ECO:0007669"/>
    <property type="project" value="UniProtKB-SubCell"/>
</dbReference>
<dbReference type="GO" id="GO:1990961">
    <property type="term" value="P:xenobiotic detoxification by transmembrane export across the plasma membrane"/>
    <property type="evidence" value="ECO:0007669"/>
    <property type="project" value="UniProtKB-ARBA"/>
</dbReference>
<dbReference type="GO" id="GO:0015721">
    <property type="term" value="P:bile acid and bile salt transport"/>
    <property type="evidence" value="ECO:0007669"/>
    <property type="project" value="UniProtKB-ARBA"/>
</dbReference>
<feature type="domain" description="p-hydroxybenzoic acid efflux pump subunit AaeA-like beta-barrel" evidence="12">
    <location>
        <begin position="284"/>
        <end position="377"/>
    </location>
</feature>
<protein>
    <submittedName>
        <fullName evidence="13">Efflux transporter periplasmic adaptor subunit</fullName>
    </submittedName>
</protein>
<keyword evidence="9" id="KW-0175">Coiled coil</keyword>
<dbReference type="Gene3D" id="2.40.30.170">
    <property type="match status" value="1"/>
</dbReference>
<evidence type="ECO:0000256" key="4">
    <source>
        <dbReference type="ARBA" id="ARBA00022475"/>
    </source>
</evidence>
<dbReference type="FunFam" id="2.40.30.170:FF:000003">
    <property type="entry name" value="Multidrug resistance protein A"/>
    <property type="match status" value="1"/>
</dbReference>
<feature type="coiled-coil region" evidence="9">
    <location>
        <begin position="98"/>
        <end position="164"/>
    </location>
</feature>
<evidence type="ECO:0000256" key="9">
    <source>
        <dbReference type="SAM" id="Coils"/>
    </source>
</evidence>
<organism evidence="13 14">
    <name type="scientific">Acinetobacter qingfengensis</name>
    <dbReference type="NCBI Taxonomy" id="1262585"/>
    <lineage>
        <taxon>Bacteria</taxon>
        <taxon>Pseudomonadati</taxon>
        <taxon>Pseudomonadota</taxon>
        <taxon>Gammaproteobacteria</taxon>
        <taxon>Moraxellales</taxon>
        <taxon>Moraxellaceae</taxon>
        <taxon>Acinetobacter</taxon>
    </lineage>
</organism>
<dbReference type="EMBL" id="MKKK01000009">
    <property type="protein sequence ID" value="OEY97403.1"/>
    <property type="molecule type" value="Genomic_DNA"/>
</dbReference>
<dbReference type="Gene3D" id="1.10.287.470">
    <property type="entry name" value="Helix hairpin bin"/>
    <property type="match status" value="2"/>
</dbReference>
<proteinExistence type="inferred from homology"/>
<name>A0A1E7RDN6_9GAMM</name>
<dbReference type="OrthoDB" id="9811754at2"/>
<gene>
    <name evidence="13" type="ORF">BJI46_09875</name>
</gene>
<evidence type="ECO:0000313" key="14">
    <source>
        <dbReference type="Proteomes" id="UP000185895"/>
    </source>
</evidence>
<dbReference type="PRINTS" id="PR01490">
    <property type="entry name" value="RTXTOXIND"/>
</dbReference>
<evidence type="ECO:0000256" key="3">
    <source>
        <dbReference type="ARBA" id="ARBA00022448"/>
    </source>
</evidence>
<dbReference type="STRING" id="1262585.BJI46_09875"/>
<evidence type="ECO:0000256" key="7">
    <source>
        <dbReference type="ARBA" id="ARBA00022989"/>
    </source>
</evidence>
<dbReference type="Pfam" id="PF25885">
    <property type="entry name" value="HH_EMRA"/>
    <property type="match status" value="1"/>
</dbReference>
<evidence type="ECO:0000256" key="6">
    <source>
        <dbReference type="ARBA" id="ARBA00022692"/>
    </source>
</evidence>
<keyword evidence="6 10" id="KW-0812">Transmembrane</keyword>
<keyword evidence="14" id="KW-1185">Reference proteome</keyword>
<keyword evidence="8 10" id="KW-0472">Membrane</keyword>
<dbReference type="Gene3D" id="2.40.50.100">
    <property type="match status" value="1"/>
</dbReference>
<evidence type="ECO:0000256" key="5">
    <source>
        <dbReference type="ARBA" id="ARBA00022519"/>
    </source>
</evidence>
<feature type="domain" description="Multidrug export protein EmrA/FarA alpha-helical hairpin" evidence="11">
    <location>
        <begin position="100"/>
        <end position="203"/>
    </location>
</feature>
<dbReference type="InterPro" id="IPR058633">
    <property type="entry name" value="EmrA/FarA_HH"/>
</dbReference>
<dbReference type="SUPFAM" id="SSF111369">
    <property type="entry name" value="HlyD-like secretion proteins"/>
    <property type="match status" value="3"/>
</dbReference>
<comment type="similarity">
    <text evidence="2">Belongs to the membrane fusion protein (MFP) (TC 8.A.1) family.</text>
</comment>
<evidence type="ECO:0000256" key="10">
    <source>
        <dbReference type="SAM" id="Phobius"/>
    </source>
</evidence>